<dbReference type="PANTHER" id="PTHR10815:SF13">
    <property type="entry name" value="METHYLATED-DNA--PROTEIN-CYSTEINE METHYLTRANSFERASE"/>
    <property type="match status" value="1"/>
</dbReference>
<evidence type="ECO:0000313" key="14">
    <source>
        <dbReference type="Proteomes" id="UP000224974"/>
    </source>
</evidence>
<name>A0A2C6DS57_9GAMM</name>
<comment type="function">
    <text evidence="9">Involved in the cellular defense against the biological effects of O6-methylguanine (O6-MeG) and O4-methylthymine (O4-MeT) in DNA. Repairs the methylated nucleobase in DNA by stoichiometrically transferring the methyl group to a cysteine residue in the enzyme. This is a suicide reaction: the enzyme is irreversibly inactivated.</text>
</comment>
<accession>A0A2C6DS57</accession>
<dbReference type="SUPFAM" id="SSF53155">
    <property type="entry name" value="Methylated DNA-protein cysteine methyltransferase domain"/>
    <property type="match status" value="1"/>
</dbReference>
<dbReference type="Proteomes" id="UP000224974">
    <property type="component" value="Unassembled WGS sequence"/>
</dbReference>
<evidence type="ECO:0000259" key="11">
    <source>
        <dbReference type="Pfam" id="PF02870"/>
    </source>
</evidence>
<dbReference type="CDD" id="cd06445">
    <property type="entry name" value="ATase"/>
    <property type="match status" value="1"/>
</dbReference>
<evidence type="ECO:0000256" key="3">
    <source>
        <dbReference type="ARBA" id="ARBA00022490"/>
    </source>
</evidence>
<comment type="miscellaneous">
    <text evidence="9">This enzyme catalyzes only one turnover and therefore is not strictly catalytic. According to one definition, an enzyme is a biocatalyst that acts repeatedly and over many reaction cycles.</text>
</comment>
<evidence type="ECO:0000256" key="7">
    <source>
        <dbReference type="ARBA" id="ARBA00023204"/>
    </source>
</evidence>
<dbReference type="HAMAP" id="MF_00772">
    <property type="entry name" value="OGT"/>
    <property type="match status" value="1"/>
</dbReference>
<feature type="domain" description="Methylated-DNA-[protein]-cysteine S-methyltransferase DNA binding" evidence="10">
    <location>
        <begin position="88"/>
        <end position="167"/>
    </location>
</feature>
<dbReference type="InterPro" id="IPR036217">
    <property type="entry name" value="MethylDNA_cys_MeTrfase_DNAb"/>
</dbReference>
<evidence type="ECO:0000313" key="12">
    <source>
        <dbReference type="EMBL" id="PHI31654.1"/>
    </source>
</evidence>
<reference evidence="13 15" key="3">
    <citation type="submission" date="2019-03" db="EMBL/GenBank/DDBJ databases">
        <authorList>
            <consortium name="Pathogen Informatics"/>
        </authorList>
    </citation>
    <scope>NUCLEOTIDE SEQUENCE [LARGE SCALE GENOMIC DNA]</scope>
    <source>
        <strain evidence="13 15">NCTC12282</strain>
    </source>
</reference>
<dbReference type="InterPro" id="IPR036388">
    <property type="entry name" value="WH-like_DNA-bd_sf"/>
</dbReference>
<dbReference type="InterPro" id="IPR001497">
    <property type="entry name" value="MethylDNA_cys_MeTrfase_AS"/>
</dbReference>
<dbReference type="Gene3D" id="3.30.160.70">
    <property type="entry name" value="Methylated DNA-protein cysteine methyltransferase domain"/>
    <property type="match status" value="1"/>
</dbReference>
<comment type="similarity">
    <text evidence="2 9">Belongs to the MGMT family.</text>
</comment>
<keyword evidence="5 9" id="KW-0808">Transferase</keyword>
<keyword evidence="6 9" id="KW-0227">DNA damage</keyword>
<feature type="active site" description="Nucleophile; methyl group acceptor" evidence="9">
    <location>
        <position position="139"/>
    </location>
</feature>
<dbReference type="GO" id="GO:0005737">
    <property type="term" value="C:cytoplasm"/>
    <property type="evidence" value="ECO:0007669"/>
    <property type="project" value="UniProtKB-SubCell"/>
</dbReference>
<evidence type="ECO:0000256" key="1">
    <source>
        <dbReference type="ARBA" id="ARBA00001286"/>
    </source>
</evidence>
<dbReference type="Pfam" id="PF02870">
    <property type="entry name" value="Methyltransf_1N"/>
    <property type="match status" value="1"/>
</dbReference>
<dbReference type="SUPFAM" id="SSF46767">
    <property type="entry name" value="Methylated DNA-protein cysteine methyltransferase, C-terminal domain"/>
    <property type="match status" value="1"/>
</dbReference>
<reference evidence="14" key="2">
    <citation type="submission" date="2017-09" db="EMBL/GenBank/DDBJ databases">
        <title>FDA dAtabase for Regulatory Grade micrObial Sequences (FDA-ARGOS): Supporting development and validation of Infectious Disease Dx tests.</title>
        <authorList>
            <person name="Minogue T."/>
            <person name="Wolcott M."/>
            <person name="Wasieloski L."/>
            <person name="Aguilar W."/>
            <person name="Moore D."/>
            <person name="Tallon L."/>
            <person name="Sadzewicz L."/>
            <person name="Ott S."/>
            <person name="Zhao X."/>
            <person name="Nagaraj S."/>
            <person name="Vavikolanu K."/>
            <person name="Aluvathingal J."/>
            <person name="Nadendla S."/>
            <person name="Sichtig H."/>
        </authorList>
    </citation>
    <scope>NUCLEOTIDE SEQUENCE [LARGE SCALE GENOMIC DNA]</scope>
    <source>
        <strain evidence="14">FDAARGOS_387</strain>
    </source>
</reference>
<evidence type="ECO:0000256" key="4">
    <source>
        <dbReference type="ARBA" id="ARBA00022603"/>
    </source>
</evidence>
<dbReference type="FunFam" id="1.10.10.10:FF:000214">
    <property type="entry name" value="Methylated-DNA--protein-cysteine methyltransferase"/>
    <property type="match status" value="1"/>
</dbReference>
<comment type="catalytic activity">
    <reaction evidence="1 9">
        <text>a 4-O-methyl-thymidine in DNA + L-cysteinyl-[protein] = a thymidine in DNA + S-methyl-L-cysteinyl-[protein]</text>
        <dbReference type="Rhea" id="RHEA:53428"/>
        <dbReference type="Rhea" id="RHEA-COMP:10131"/>
        <dbReference type="Rhea" id="RHEA-COMP:10132"/>
        <dbReference type="Rhea" id="RHEA-COMP:13555"/>
        <dbReference type="Rhea" id="RHEA-COMP:13556"/>
        <dbReference type="ChEBI" id="CHEBI:29950"/>
        <dbReference type="ChEBI" id="CHEBI:82612"/>
        <dbReference type="ChEBI" id="CHEBI:137386"/>
        <dbReference type="ChEBI" id="CHEBI:137387"/>
        <dbReference type="EC" id="2.1.1.63"/>
    </reaction>
</comment>
<dbReference type="InterPro" id="IPR008332">
    <property type="entry name" value="MethylG_MeTrfase_N"/>
</dbReference>
<reference evidence="12" key="1">
    <citation type="submission" date="2017-09" db="EMBL/GenBank/DDBJ databases">
        <title>FDA dAtabase for Regulatory Grade micrObial Sequences (FDA-ARGOS): Supporting development and validation of Infectious Disease Dx tests.</title>
        <authorList>
            <person name="Minogue T."/>
            <person name="Wolcott M."/>
            <person name="Wasieloski L."/>
            <person name="Aguilar W."/>
            <person name="Moore D."/>
            <person name="Tallon L.J."/>
            <person name="Sadzewicz L."/>
            <person name="Ott S."/>
            <person name="Zhao X."/>
            <person name="Nagaraj S."/>
            <person name="Vavikolanu K."/>
            <person name="Aluvathingal J."/>
            <person name="Nadendla S."/>
            <person name="Sichtig H."/>
        </authorList>
    </citation>
    <scope>NUCLEOTIDE SEQUENCE</scope>
    <source>
        <strain evidence="12">FDAARGOS_387</strain>
    </source>
</reference>
<dbReference type="NCBIfam" id="TIGR00589">
    <property type="entry name" value="ogt"/>
    <property type="match status" value="1"/>
</dbReference>
<keyword evidence="3 9" id="KW-0963">Cytoplasm</keyword>
<dbReference type="GO" id="GO:0003908">
    <property type="term" value="F:methylated-DNA-[protein]-cysteine S-methyltransferase activity"/>
    <property type="evidence" value="ECO:0007669"/>
    <property type="project" value="UniProtKB-UniRule"/>
</dbReference>
<evidence type="ECO:0000259" key="10">
    <source>
        <dbReference type="Pfam" id="PF01035"/>
    </source>
</evidence>
<keyword evidence="4 9" id="KW-0489">Methyltransferase</keyword>
<dbReference type="EMBL" id="CAADJA010000002">
    <property type="protein sequence ID" value="VFS52346.1"/>
    <property type="molecule type" value="Genomic_DNA"/>
</dbReference>
<dbReference type="AlphaFoldDB" id="A0A2C6DS57"/>
<dbReference type="Pfam" id="PF01035">
    <property type="entry name" value="DNA_binding_1"/>
    <property type="match status" value="1"/>
</dbReference>
<proteinExistence type="inferred from homology"/>
<dbReference type="EC" id="2.1.1.63" evidence="9"/>
<protein>
    <recommendedName>
        <fullName evidence="9">Methylated-DNA--protein-cysteine methyltransferase</fullName>
        <ecNumber evidence="9">2.1.1.63</ecNumber>
    </recommendedName>
    <alternativeName>
        <fullName evidence="9">6-O-methylguanine-DNA methyltransferase</fullName>
        <shortName evidence="9">MGMT</shortName>
    </alternativeName>
    <alternativeName>
        <fullName evidence="9">O-6-methylguanine-DNA-alkyltransferase</fullName>
    </alternativeName>
</protein>
<evidence type="ECO:0000256" key="5">
    <source>
        <dbReference type="ARBA" id="ARBA00022679"/>
    </source>
</evidence>
<evidence type="ECO:0000256" key="6">
    <source>
        <dbReference type="ARBA" id="ARBA00022763"/>
    </source>
</evidence>
<organism evidence="12 14">
    <name type="scientific">Budvicia aquatica</name>
    <dbReference type="NCBI Taxonomy" id="82979"/>
    <lineage>
        <taxon>Bacteria</taxon>
        <taxon>Pseudomonadati</taxon>
        <taxon>Pseudomonadota</taxon>
        <taxon>Gammaproteobacteria</taxon>
        <taxon>Enterobacterales</taxon>
        <taxon>Budviciaceae</taxon>
        <taxon>Budvicia</taxon>
    </lineage>
</organism>
<evidence type="ECO:0000313" key="15">
    <source>
        <dbReference type="Proteomes" id="UP000373449"/>
    </source>
</evidence>
<evidence type="ECO:0000313" key="13">
    <source>
        <dbReference type="EMBL" id="VFS52346.1"/>
    </source>
</evidence>
<dbReference type="Proteomes" id="UP000373449">
    <property type="component" value="Unassembled WGS sequence"/>
</dbReference>
<gene>
    <name evidence="13" type="primary">adaB</name>
    <name evidence="12" type="ORF">CRN84_21115</name>
    <name evidence="13" type="ORF">NCTC12282_05787</name>
</gene>
<dbReference type="GO" id="GO:0032259">
    <property type="term" value="P:methylation"/>
    <property type="evidence" value="ECO:0007669"/>
    <property type="project" value="UniProtKB-KW"/>
</dbReference>
<dbReference type="RefSeq" id="WP_051323292.1">
    <property type="nucleotide sequence ID" value="NZ_BRLG01000005.1"/>
</dbReference>
<dbReference type="InterPro" id="IPR036631">
    <property type="entry name" value="MGMT_N_sf"/>
</dbReference>
<dbReference type="Gene3D" id="1.10.10.10">
    <property type="entry name" value="Winged helix-like DNA-binding domain superfamily/Winged helix DNA-binding domain"/>
    <property type="match status" value="1"/>
</dbReference>
<dbReference type="STRING" id="1111728.GCA_000427805_01510"/>
<sequence length="170" mass="18690">MKQKASTLRNTVVMGIFDSQFGPIAVWLDQSGKLARLSFNIDDDLQHAQLTSVARDDSQVKFVADQVHQYEQGERVEFDLPLSLEGTPFQVKVWNELSKIPFGQTISYQTLATRVGNPKASRAVGRANGTNPISLIIPCHRVIGSNGSLTGYDGGLLVKERLLSFEKGTV</sequence>
<keyword evidence="14" id="KW-1185">Reference proteome</keyword>
<dbReference type="InterPro" id="IPR023546">
    <property type="entry name" value="MGMT"/>
</dbReference>
<dbReference type="OrthoDB" id="9802228at2"/>
<dbReference type="PANTHER" id="PTHR10815">
    <property type="entry name" value="METHYLATED-DNA--PROTEIN-CYSTEINE METHYLTRANSFERASE"/>
    <property type="match status" value="1"/>
</dbReference>
<comment type="subcellular location">
    <subcellularLocation>
        <location evidence="9">Cytoplasm</location>
    </subcellularLocation>
</comment>
<dbReference type="GO" id="GO:0006307">
    <property type="term" value="P:DNA alkylation repair"/>
    <property type="evidence" value="ECO:0007669"/>
    <property type="project" value="UniProtKB-UniRule"/>
</dbReference>
<comment type="catalytic activity">
    <reaction evidence="8 9">
        <text>a 6-O-methyl-2'-deoxyguanosine in DNA + L-cysteinyl-[protein] = S-methyl-L-cysteinyl-[protein] + a 2'-deoxyguanosine in DNA</text>
        <dbReference type="Rhea" id="RHEA:24000"/>
        <dbReference type="Rhea" id="RHEA-COMP:10131"/>
        <dbReference type="Rhea" id="RHEA-COMP:10132"/>
        <dbReference type="Rhea" id="RHEA-COMP:11367"/>
        <dbReference type="Rhea" id="RHEA-COMP:11368"/>
        <dbReference type="ChEBI" id="CHEBI:29950"/>
        <dbReference type="ChEBI" id="CHEBI:82612"/>
        <dbReference type="ChEBI" id="CHEBI:85445"/>
        <dbReference type="ChEBI" id="CHEBI:85448"/>
        <dbReference type="EC" id="2.1.1.63"/>
    </reaction>
</comment>
<evidence type="ECO:0000256" key="9">
    <source>
        <dbReference type="HAMAP-Rule" id="MF_00772"/>
    </source>
</evidence>
<feature type="domain" description="Methylguanine DNA methyltransferase ribonuclease-like" evidence="11">
    <location>
        <begin position="13"/>
        <end position="84"/>
    </location>
</feature>
<evidence type="ECO:0000256" key="2">
    <source>
        <dbReference type="ARBA" id="ARBA00008711"/>
    </source>
</evidence>
<keyword evidence="7 9" id="KW-0234">DNA repair</keyword>
<dbReference type="EMBL" id="PDDX01000001">
    <property type="protein sequence ID" value="PHI31654.1"/>
    <property type="molecule type" value="Genomic_DNA"/>
</dbReference>
<dbReference type="PROSITE" id="PS00374">
    <property type="entry name" value="MGMT"/>
    <property type="match status" value="1"/>
</dbReference>
<evidence type="ECO:0000256" key="8">
    <source>
        <dbReference type="ARBA" id="ARBA00049348"/>
    </source>
</evidence>
<dbReference type="InterPro" id="IPR014048">
    <property type="entry name" value="MethylDNA_cys_MeTrfase_DNA-bd"/>
</dbReference>